<reference evidence="2" key="1">
    <citation type="journal article" date="2023" name="Insect Mol. Biol.">
        <title>Genome sequencing provides insights into the evolution of gene families encoding plant cell wall-degrading enzymes in longhorned beetles.</title>
        <authorList>
            <person name="Shin N.R."/>
            <person name="Okamura Y."/>
            <person name="Kirsch R."/>
            <person name="Pauchet Y."/>
        </authorList>
    </citation>
    <scope>NUCLEOTIDE SEQUENCE</scope>
    <source>
        <strain evidence="2">MMC_N1</strain>
    </source>
</reference>
<feature type="signal peptide" evidence="1">
    <location>
        <begin position="1"/>
        <end position="20"/>
    </location>
</feature>
<comment type="caution">
    <text evidence="2">The sequence shown here is derived from an EMBL/GenBank/DDBJ whole genome shotgun (WGS) entry which is preliminary data.</text>
</comment>
<dbReference type="EMBL" id="JAPWTJ010000067">
    <property type="protein sequence ID" value="KAJ8983636.1"/>
    <property type="molecule type" value="Genomic_DNA"/>
</dbReference>
<dbReference type="PANTHER" id="PTHR39960">
    <property type="entry name" value="LD34147P"/>
    <property type="match status" value="1"/>
</dbReference>
<sequence length="153" mass="17648">MVPSAVFVVLFLFGFSHINAEVTNEDIRVAILQMVNVVRSMDNKLERHEYRDRVVGEQLKKGMINIDKRIKLLDPLKGTVSRLDDRLAAVETILMQKDERERIQLQKTYDAVLDIQKNLPMIIEQFKDEILSRISSNVPPAEIKEPMMSKKGL</sequence>
<accession>A0ABQ9K0L0</accession>
<evidence type="ECO:0000256" key="1">
    <source>
        <dbReference type="SAM" id="SignalP"/>
    </source>
</evidence>
<evidence type="ECO:0000313" key="2">
    <source>
        <dbReference type="EMBL" id="KAJ8983636.1"/>
    </source>
</evidence>
<gene>
    <name evidence="2" type="ORF">NQ317_019555</name>
</gene>
<evidence type="ECO:0000313" key="3">
    <source>
        <dbReference type="Proteomes" id="UP001162164"/>
    </source>
</evidence>
<feature type="chain" id="PRO_5045514363" evidence="1">
    <location>
        <begin position="21"/>
        <end position="153"/>
    </location>
</feature>
<name>A0ABQ9K0L0_9CUCU</name>
<proteinExistence type="predicted"/>
<dbReference type="Proteomes" id="UP001162164">
    <property type="component" value="Unassembled WGS sequence"/>
</dbReference>
<keyword evidence="3" id="KW-1185">Reference proteome</keyword>
<keyword evidence="1" id="KW-0732">Signal</keyword>
<dbReference type="PANTHER" id="PTHR39960:SF1">
    <property type="entry name" value="LD34147P"/>
    <property type="match status" value="1"/>
</dbReference>
<protein>
    <submittedName>
        <fullName evidence="2">Uncharacterized protein</fullName>
    </submittedName>
</protein>
<organism evidence="2 3">
    <name type="scientific">Molorchus minor</name>
    <dbReference type="NCBI Taxonomy" id="1323400"/>
    <lineage>
        <taxon>Eukaryota</taxon>
        <taxon>Metazoa</taxon>
        <taxon>Ecdysozoa</taxon>
        <taxon>Arthropoda</taxon>
        <taxon>Hexapoda</taxon>
        <taxon>Insecta</taxon>
        <taxon>Pterygota</taxon>
        <taxon>Neoptera</taxon>
        <taxon>Endopterygota</taxon>
        <taxon>Coleoptera</taxon>
        <taxon>Polyphaga</taxon>
        <taxon>Cucujiformia</taxon>
        <taxon>Chrysomeloidea</taxon>
        <taxon>Cerambycidae</taxon>
        <taxon>Lamiinae</taxon>
        <taxon>Monochamini</taxon>
        <taxon>Molorchus</taxon>
    </lineage>
</organism>